<organism evidence="1">
    <name type="scientific">Candidatus Kentrum sp. MB</name>
    <dbReference type="NCBI Taxonomy" id="2138164"/>
    <lineage>
        <taxon>Bacteria</taxon>
        <taxon>Pseudomonadati</taxon>
        <taxon>Pseudomonadota</taxon>
        <taxon>Gammaproteobacteria</taxon>
        <taxon>Candidatus Kentrum</taxon>
    </lineage>
</organism>
<name>A0A450XPM0_9GAMM</name>
<sequence length="124" mass="14440">MSMLDIHADALNGDNTTYHEFLLRYKARTKVVYGIVEGKEDPMFYRSVIESILPSGWSVELLRAGSKQNVIRARFAFDWSRFSRKRIRFFVDRDLSDFIPDGVTPADNLYITNKVRLCEERATI</sequence>
<reference evidence="1" key="1">
    <citation type="submission" date="2019-02" db="EMBL/GenBank/DDBJ databases">
        <authorList>
            <person name="Gruber-Vodicka R. H."/>
            <person name="Seah K. B. B."/>
        </authorList>
    </citation>
    <scope>NUCLEOTIDE SEQUENCE</scope>
    <source>
        <strain evidence="1">BECK_BZ197</strain>
    </source>
</reference>
<dbReference type="EMBL" id="CAADFO010000081">
    <property type="protein sequence ID" value="VFK31285.1"/>
    <property type="molecule type" value="Genomic_DNA"/>
</dbReference>
<accession>A0A450XPM0</accession>
<dbReference type="AlphaFoldDB" id="A0A450XPM0"/>
<protein>
    <submittedName>
        <fullName evidence="1">Uncharacterized protein</fullName>
    </submittedName>
</protein>
<evidence type="ECO:0000313" key="1">
    <source>
        <dbReference type="EMBL" id="VFK31285.1"/>
    </source>
</evidence>
<proteinExistence type="predicted"/>
<gene>
    <name evidence="1" type="ORF">BECKMB1821G_GA0114241_10814</name>
</gene>